<feature type="transmembrane region" description="Helical" evidence="10">
    <location>
        <begin position="170"/>
        <end position="190"/>
    </location>
</feature>
<dbReference type="InterPro" id="IPR003661">
    <property type="entry name" value="HisK_dim/P_dom"/>
</dbReference>
<dbReference type="CDD" id="cd00075">
    <property type="entry name" value="HATPase"/>
    <property type="match status" value="1"/>
</dbReference>
<evidence type="ECO:0000256" key="6">
    <source>
        <dbReference type="ARBA" id="ARBA00022692"/>
    </source>
</evidence>
<dbReference type="EMBL" id="QUOU01000001">
    <property type="protein sequence ID" value="REL26247.1"/>
    <property type="molecule type" value="Genomic_DNA"/>
</dbReference>
<dbReference type="InterPro" id="IPR036890">
    <property type="entry name" value="HATPase_C_sf"/>
</dbReference>
<dbReference type="OrthoDB" id="9804645at2"/>
<keyword evidence="9 10" id="KW-0472">Membrane</keyword>
<evidence type="ECO:0000256" key="3">
    <source>
        <dbReference type="ARBA" id="ARBA00012438"/>
    </source>
</evidence>
<evidence type="ECO:0000313" key="12">
    <source>
        <dbReference type="EMBL" id="REL26247.1"/>
    </source>
</evidence>
<keyword evidence="4" id="KW-0597">Phosphoprotein</keyword>
<dbReference type="PANTHER" id="PTHR45436:SF8">
    <property type="entry name" value="HISTIDINE KINASE"/>
    <property type="match status" value="1"/>
</dbReference>
<dbReference type="PROSITE" id="PS50109">
    <property type="entry name" value="HIS_KIN"/>
    <property type="match status" value="1"/>
</dbReference>
<dbReference type="FunFam" id="3.30.565.10:FF:000006">
    <property type="entry name" value="Sensor histidine kinase WalK"/>
    <property type="match status" value="1"/>
</dbReference>
<dbReference type="Gene3D" id="1.10.287.130">
    <property type="match status" value="1"/>
</dbReference>
<dbReference type="Proteomes" id="UP000256478">
    <property type="component" value="Unassembled WGS sequence"/>
</dbReference>
<keyword evidence="8 10" id="KW-1133">Transmembrane helix</keyword>
<evidence type="ECO:0000256" key="10">
    <source>
        <dbReference type="SAM" id="Phobius"/>
    </source>
</evidence>
<dbReference type="SMART" id="SM00387">
    <property type="entry name" value="HATPase_c"/>
    <property type="match status" value="1"/>
</dbReference>
<comment type="caution">
    <text evidence="12">The sequence shown here is derived from an EMBL/GenBank/DDBJ whole genome shotgun (WGS) entry which is preliminary data.</text>
</comment>
<dbReference type="InterPro" id="IPR005467">
    <property type="entry name" value="His_kinase_dom"/>
</dbReference>
<keyword evidence="5" id="KW-0808">Transferase</keyword>
<keyword evidence="6 10" id="KW-0812">Transmembrane</keyword>
<organism evidence="12 13">
    <name type="scientific">Thalassotalea euphylliae</name>
    <dbReference type="NCBI Taxonomy" id="1655234"/>
    <lineage>
        <taxon>Bacteria</taxon>
        <taxon>Pseudomonadati</taxon>
        <taxon>Pseudomonadota</taxon>
        <taxon>Gammaproteobacteria</taxon>
        <taxon>Alteromonadales</taxon>
        <taxon>Colwelliaceae</taxon>
        <taxon>Thalassotalea</taxon>
    </lineage>
</organism>
<accession>A0A3E0TPG9</accession>
<evidence type="ECO:0000256" key="5">
    <source>
        <dbReference type="ARBA" id="ARBA00022679"/>
    </source>
</evidence>
<protein>
    <recommendedName>
        <fullName evidence="3">histidine kinase</fullName>
        <ecNumber evidence="3">2.7.13.3</ecNumber>
    </recommendedName>
</protein>
<dbReference type="CDD" id="cd00082">
    <property type="entry name" value="HisKA"/>
    <property type="match status" value="1"/>
</dbReference>
<gene>
    <name evidence="12" type="ORF">DXX93_06385</name>
</gene>
<dbReference type="InterPro" id="IPR050428">
    <property type="entry name" value="TCS_sensor_his_kinase"/>
</dbReference>
<dbReference type="InterPro" id="IPR004358">
    <property type="entry name" value="Sig_transdc_His_kin-like_C"/>
</dbReference>
<dbReference type="PANTHER" id="PTHR45436">
    <property type="entry name" value="SENSOR HISTIDINE KINASE YKOH"/>
    <property type="match status" value="1"/>
</dbReference>
<evidence type="ECO:0000256" key="8">
    <source>
        <dbReference type="ARBA" id="ARBA00022989"/>
    </source>
</evidence>
<dbReference type="GO" id="GO:0000155">
    <property type="term" value="F:phosphorelay sensor kinase activity"/>
    <property type="evidence" value="ECO:0007669"/>
    <property type="project" value="InterPro"/>
</dbReference>
<evidence type="ECO:0000256" key="4">
    <source>
        <dbReference type="ARBA" id="ARBA00022553"/>
    </source>
</evidence>
<dbReference type="SMART" id="SM00388">
    <property type="entry name" value="HisKA"/>
    <property type="match status" value="1"/>
</dbReference>
<dbReference type="InterPro" id="IPR036097">
    <property type="entry name" value="HisK_dim/P_sf"/>
</dbReference>
<evidence type="ECO:0000256" key="1">
    <source>
        <dbReference type="ARBA" id="ARBA00000085"/>
    </source>
</evidence>
<evidence type="ECO:0000256" key="2">
    <source>
        <dbReference type="ARBA" id="ARBA00004370"/>
    </source>
</evidence>
<comment type="subcellular location">
    <subcellularLocation>
        <location evidence="2">Membrane</location>
    </subcellularLocation>
</comment>
<dbReference type="SUPFAM" id="SSF47384">
    <property type="entry name" value="Homodimeric domain of signal transducing histidine kinase"/>
    <property type="match status" value="1"/>
</dbReference>
<keyword evidence="7" id="KW-0418">Kinase</keyword>
<evidence type="ECO:0000256" key="7">
    <source>
        <dbReference type="ARBA" id="ARBA00022777"/>
    </source>
</evidence>
<name>A0A3E0TPG9_9GAMM</name>
<dbReference type="Gene3D" id="3.30.565.10">
    <property type="entry name" value="Histidine kinase-like ATPase, C-terminal domain"/>
    <property type="match status" value="1"/>
</dbReference>
<dbReference type="Pfam" id="PF02518">
    <property type="entry name" value="HATPase_c"/>
    <property type="match status" value="1"/>
</dbReference>
<dbReference type="AlphaFoldDB" id="A0A3E0TPG9"/>
<dbReference type="InterPro" id="IPR003594">
    <property type="entry name" value="HATPase_dom"/>
</dbReference>
<proteinExistence type="predicted"/>
<dbReference type="RefSeq" id="WP_116007368.1">
    <property type="nucleotide sequence ID" value="NZ_QUOU01000001.1"/>
</dbReference>
<evidence type="ECO:0000313" key="13">
    <source>
        <dbReference type="Proteomes" id="UP000256478"/>
    </source>
</evidence>
<dbReference type="EC" id="2.7.13.3" evidence="3"/>
<sequence>MTIPSRPDRLWRNKSFTTALLFGLAATVFLSALLVVRAWWFIIHEHEMLKIEIQDFKQEILAIFHEDGAMGVREEFGLERLHPWTAEEIEHHVAENELVFTVLNQHERLVAGARLESDFNLAWQQHAFELDDETITLLTHHFAVGEQFQVALTRVTSWIDEEAWHEATKLILWVWLAMPALFMALGVVIAKQQVRSVKQLQGELSALAAAAKLSPIPVHTTPNANTLQPLDSIRLSINQLIAKMSSIHQDIETMSVGIAHDLKTPLSRVANRLQLMQQDIDDPSMTAAHLEQCIEQVNLVIATFTSIVRLSEIESGQRKASFTRLNLSEIIREMAENYEPLFTDAGRTLTISVVDNVYCSGDRDLLNQMLNNLLENALEYSEESAKVWVRLQNHTSGVLLQVGDSGPGIDDDDQKRVFTRFYRGDISRNKPGNGLGLSIVKAIVNLHDAPITILPQKDGVTGAVFNIVIPTSH</sequence>
<dbReference type="SUPFAM" id="SSF55874">
    <property type="entry name" value="ATPase domain of HSP90 chaperone/DNA topoisomerase II/histidine kinase"/>
    <property type="match status" value="1"/>
</dbReference>
<evidence type="ECO:0000259" key="11">
    <source>
        <dbReference type="PROSITE" id="PS50109"/>
    </source>
</evidence>
<reference evidence="12 13" key="1">
    <citation type="submission" date="2018-08" db="EMBL/GenBank/DDBJ databases">
        <title>Thalassotalea euphylliae genome.</title>
        <authorList>
            <person name="Summers S."/>
            <person name="Rice S.A."/>
            <person name="Freckelton M.L."/>
            <person name="Nedved B.T."/>
            <person name="Hadfield M.G."/>
        </authorList>
    </citation>
    <scope>NUCLEOTIDE SEQUENCE [LARGE SCALE GENOMIC DNA]</scope>
    <source>
        <strain evidence="12 13">H1</strain>
    </source>
</reference>
<feature type="transmembrane region" description="Helical" evidence="10">
    <location>
        <begin position="20"/>
        <end position="42"/>
    </location>
</feature>
<feature type="domain" description="Histidine kinase" evidence="11">
    <location>
        <begin position="257"/>
        <end position="473"/>
    </location>
</feature>
<dbReference type="PRINTS" id="PR00344">
    <property type="entry name" value="BCTRLSENSOR"/>
</dbReference>
<evidence type="ECO:0000256" key="9">
    <source>
        <dbReference type="ARBA" id="ARBA00023136"/>
    </source>
</evidence>
<comment type="catalytic activity">
    <reaction evidence="1">
        <text>ATP + protein L-histidine = ADP + protein N-phospho-L-histidine.</text>
        <dbReference type="EC" id="2.7.13.3"/>
    </reaction>
</comment>
<dbReference type="GO" id="GO:0005886">
    <property type="term" value="C:plasma membrane"/>
    <property type="evidence" value="ECO:0007669"/>
    <property type="project" value="UniProtKB-ARBA"/>
</dbReference>